<organism evidence="2 3">
    <name type="scientific">Baekduia soli</name>
    <dbReference type="NCBI Taxonomy" id="496014"/>
    <lineage>
        <taxon>Bacteria</taxon>
        <taxon>Bacillati</taxon>
        <taxon>Actinomycetota</taxon>
        <taxon>Thermoleophilia</taxon>
        <taxon>Solirubrobacterales</taxon>
        <taxon>Baekduiaceae</taxon>
        <taxon>Baekduia</taxon>
    </lineage>
</organism>
<evidence type="ECO:0000313" key="2">
    <source>
        <dbReference type="EMBL" id="QEC49484.1"/>
    </source>
</evidence>
<dbReference type="KEGG" id="bsol:FSW04_19210"/>
<dbReference type="EMBL" id="CP042430">
    <property type="protein sequence ID" value="QEC49484.1"/>
    <property type="molecule type" value="Genomic_DNA"/>
</dbReference>
<proteinExistence type="predicted"/>
<keyword evidence="3" id="KW-1185">Reference proteome</keyword>
<evidence type="ECO:0000313" key="3">
    <source>
        <dbReference type="Proteomes" id="UP000321805"/>
    </source>
</evidence>
<gene>
    <name evidence="2" type="ORF">FSW04_19210</name>
</gene>
<dbReference type="RefSeq" id="WP_146921846.1">
    <property type="nucleotide sequence ID" value="NZ_CP042430.1"/>
</dbReference>
<evidence type="ECO:0000256" key="1">
    <source>
        <dbReference type="SAM" id="Phobius"/>
    </source>
</evidence>
<protein>
    <submittedName>
        <fullName evidence="2">Uncharacterized protein</fullName>
    </submittedName>
</protein>
<keyword evidence="1" id="KW-1133">Transmembrane helix</keyword>
<dbReference type="AlphaFoldDB" id="A0A5B8U8U8"/>
<feature type="transmembrane region" description="Helical" evidence="1">
    <location>
        <begin position="38"/>
        <end position="58"/>
    </location>
</feature>
<keyword evidence="1" id="KW-0812">Transmembrane</keyword>
<reference evidence="2 3" key="1">
    <citation type="journal article" date="2018" name="J. Microbiol.">
        <title>Baekduia soli gen. nov., sp. nov., a novel bacterium isolated from the soil of Baekdu Mountain and proposal of a novel family name, Baekduiaceae fam. nov.</title>
        <authorList>
            <person name="An D.S."/>
            <person name="Siddiqi M.Z."/>
            <person name="Kim K.H."/>
            <person name="Yu H.S."/>
            <person name="Im W.T."/>
        </authorList>
    </citation>
    <scope>NUCLEOTIDE SEQUENCE [LARGE SCALE GENOMIC DNA]</scope>
    <source>
        <strain evidence="2 3">BR7-21</strain>
    </source>
</reference>
<feature type="transmembrane region" description="Helical" evidence="1">
    <location>
        <begin position="12"/>
        <end position="32"/>
    </location>
</feature>
<keyword evidence="1" id="KW-0472">Membrane</keyword>
<name>A0A5B8U8U8_9ACTN</name>
<accession>A0A5B8U8U8</accession>
<sequence>MSQSRDLHRGTTRVLSAFMVLLGVAMIVQTLANGGGALGRGIVLGVLFIAAGLGRLYLNERGRLRRRS</sequence>
<dbReference type="Proteomes" id="UP000321805">
    <property type="component" value="Chromosome"/>
</dbReference>